<accession>A0AAW0EAK3</accession>
<feature type="region of interest" description="Disordered" evidence="1">
    <location>
        <begin position="38"/>
        <end position="68"/>
    </location>
</feature>
<sequence>MPGMILNPLKFVCLLYAIARFALITRCLAASIEPIESNPSHISSSSSDESSWSTTSSGSSNDTETSSAKDGHLVPFLLFVVIGGIVVIAILFCMVRYLVLTLRSGARKGENSPDLGSEELRMENTASTLTHDPPPPYPRPPSYAKGEAK</sequence>
<reference evidence="4 5" key="1">
    <citation type="submission" date="2024-01" db="EMBL/GenBank/DDBJ databases">
        <title>A draft genome for a cacao thread blight-causing isolate of Paramarasmius palmivorus.</title>
        <authorList>
            <person name="Baruah I.K."/>
            <person name="Bukari Y."/>
            <person name="Amoako-Attah I."/>
            <person name="Meinhardt L.W."/>
            <person name="Bailey B.A."/>
            <person name="Cohen S.P."/>
        </authorList>
    </citation>
    <scope>NUCLEOTIDE SEQUENCE [LARGE SCALE GENOMIC DNA]</scope>
    <source>
        <strain evidence="4 5">GH-12</strain>
    </source>
</reference>
<evidence type="ECO:0000256" key="2">
    <source>
        <dbReference type="SAM" id="Phobius"/>
    </source>
</evidence>
<dbReference type="EMBL" id="JAYKXP010000003">
    <property type="protein sequence ID" value="KAK7060403.1"/>
    <property type="molecule type" value="Genomic_DNA"/>
</dbReference>
<gene>
    <name evidence="4" type="ORF">VNI00_001168</name>
</gene>
<feature type="chain" id="PRO_5043934228" evidence="3">
    <location>
        <begin position="30"/>
        <end position="149"/>
    </location>
</feature>
<evidence type="ECO:0000256" key="3">
    <source>
        <dbReference type="SAM" id="SignalP"/>
    </source>
</evidence>
<proteinExistence type="predicted"/>
<evidence type="ECO:0000313" key="4">
    <source>
        <dbReference type="EMBL" id="KAK7060403.1"/>
    </source>
</evidence>
<dbReference type="Proteomes" id="UP001383192">
    <property type="component" value="Unassembled WGS sequence"/>
</dbReference>
<comment type="caution">
    <text evidence="4">The sequence shown here is derived from an EMBL/GenBank/DDBJ whole genome shotgun (WGS) entry which is preliminary data.</text>
</comment>
<feature type="compositionally biased region" description="Pro residues" evidence="1">
    <location>
        <begin position="132"/>
        <end position="141"/>
    </location>
</feature>
<name>A0AAW0EAK3_9AGAR</name>
<keyword evidence="2" id="KW-0472">Membrane</keyword>
<feature type="transmembrane region" description="Helical" evidence="2">
    <location>
        <begin position="76"/>
        <end position="99"/>
    </location>
</feature>
<feature type="signal peptide" evidence="3">
    <location>
        <begin position="1"/>
        <end position="29"/>
    </location>
</feature>
<organism evidence="4 5">
    <name type="scientific">Paramarasmius palmivorus</name>
    <dbReference type="NCBI Taxonomy" id="297713"/>
    <lineage>
        <taxon>Eukaryota</taxon>
        <taxon>Fungi</taxon>
        <taxon>Dikarya</taxon>
        <taxon>Basidiomycota</taxon>
        <taxon>Agaricomycotina</taxon>
        <taxon>Agaricomycetes</taxon>
        <taxon>Agaricomycetidae</taxon>
        <taxon>Agaricales</taxon>
        <taxon>Marasmiineae</taxon>
        <taxon>Marasmiaceae</taxon>
        <taxon>Paramarasmius</taxon>
    </lineage>
</organism>
<feature type="compositionally biased region" description="Low complexity" evidence="1">
    <location>
        <begin position="38"/>
        <end position="66"/>
    </location>
</feature>
<keyword evidence="3" id="KW-0732">Signal</keyword>
<protein>
    <submittedName>
        <fullName evidence="4">Uncharacterized protein</fullName>
    </submittedName>
</protein>
<dbReference type="AlphaFoldDB" id="A0AAW0EAK3"/>
<evidence type="ECO:0000313" key="5">
    <source>
        <dbReference type="Proteomes" id="UP001383192"/>
    </source>
</evidence>
<feature type="region of interest" description="Disordered" evidence="1">
    <location>
        <begin position="106"/>
        <end position="149"/>
    </location>
</feature>
<keyword evidence="5" id="KW-1185">Reference proteome</keyword>
<evidence type="ECO:0000256" key="1">
    <source>
        <dbReference type="SAM" id="MobiDB-lite"/>
    </source>
</evidence>
<keyword evidence="2" id="KW-1133">Transmembrane helix</keyword>
<keyword evidence="2" id="KW-0812">Transmembrane</keyword>